<dbReference type="PROSITE" id="PS50005">
    <property type="entry name" value="TPR"/>
    <property type="match status" value="1"/>
</dbReference>
<feature type="compositionally biased region" description="Polar residues" evidence="4">
    <location>
        <begin position="295"/>
        <end position="307"/>
    </location>
</feature>
<keyword evidence="7" id="KW-1185">Reference proteome</keyword>
<evidence type="ECO:0000259" key="5">
    <source>
        <dbReference type="PROSITE" id="PS51745"/>
    </source>
</evidence>
<gene>
    <name evidence="6" type="ORF">K7432_002974</name>
</gene>
<dbReference type="Pfam" id="PF13181">
    <property type="entry name" value="TPR_8"/>
    <property type="match status" value="1"/>
</dbReference>
<feature type="repeat" description="TPR" evidence="3">
    <location>
        <begin position="36"/>
        <end position="69"/>
    </location>
</feature>
<evidence type="ECO:0000256" key="3">
    <source>
        <dbReference type="PROSITE-ProRule" id="PRU00339"/>
    </source>
</evidence>
<dbReference type="Gene3D" id="1.25.40.10">
    <property type="entry name" value="Tetratricopeptide repeat domain"/>
    <property type="match status" value="1"/>
</dbReference>
<proteinExistence type="predicted"/>
<dbReference type="Pfam" id="PF00564">
    <property type="entry name" value="PB1"/>
    <property type="match status" value="1"/>
</dbReference>
<feature type="region of interest" description="Disordered" evidence="4">
    <location>
        <begin position="290"/>
        <end position="310"/>
    </location>
</feature>
<dbReference type="InterPro" id="IPR019734">
    <property type="entry name" value="TPR_rpt"/>
</dbReference>
<comment type="caution">
    <text evidence="6">The sequence shown here is derived from an EMBL/GenBank/DDBJ whole genome shotgun (WGS) entry which is preliminary data.</text>
</comment>
<dbReference type="Gene3D" id="3.10.20.90">
    <property type="entry name" value="Phosphatidylinositol 3-kinase Catalytic Subunit, Chain A, domain 1"/>
    <property type="match status" value="1"/>
</dbReference>
<dbReference type="SUPFAM" id="SSF54277">
    <property type="entry name" value="CAD &amp; PB1 domains"/>
    <property type="match status" value="1"/>
</dbReference>
<feature type="compositionally biased region" description="Low complexity" evidence="4">
    <location>
        <begin position="366"/>
        <end position="386"/>
    </location>
</feature>
<evidence type="ECO:0000256" key="1">
    <source>
        <dbReference type="ARBA" id="ARBA00022737"/>
    </source>
</evidence>
<reference evidence="6 7" key="1">
    <citation type="submission" date="2023-04" db="EMBL/GenBank/DDBJ databases">
        <title>Genome of Basidiobolus ranarum AG-B5.</title>
        <authorList>
            <person name="Stajich J.E."/>
            <person name="Carter-House D."/>
            <person name="Gryganskyi A."/>
        </authorList>
    </citation>
    <scope>NUCLEOTIDE SEQUENCE [LARGE SCALE GENOMIC DNA]</scope>
    <source>
        <strain evidence="6 7">AG-B5</strain>
    </source>
</reference>
<accession>A0ABR2X0N6</accession>
<evidence type="ECO:0000256" key="4">
    <source>
        <dbReference type="SAM" id="MobiDB-lite"/>
    </source>
</evidence>
<sequence>MSLKVELEQWLLATKAFDDKDYEASLDLFEGIADSAKILFNIGVILGAMDDHESAIHAYVSALQLDQYFAIAYFQKGVSNMILKDFHAAFDDFNDALLYLRGNLYIDYSQLGLTFKLYSCEVLYNRALCYFELSEDALGMNDLLAAQKEKQIVEHRIVDRAIDNKGKDCPFYSLPTGMLYRPCENKIKNSKKVDYLGNSKLIAAVEDGDTFTGFKGAMVRRATNNSTTSPVPVSRAGFGKPLSAPAFSPRNVTNPYANNQFSRNAVGKDSRYRNLPKAFASVKSNATGGGLVRRATSSDNITNSPGGNTRAAERFRQQYGLLRSNSEVGNSGAAEVPKLDIYSAMEMSHPINTAPARAGNWDGFESSSPSSKVPSPSSSFGSSEDSMSILSSKSVRIPKGLLKVKCHHHDTRVLLVHIDISFNELTSRIQEKFEILKPVKLKYRDEDDELVLMTDQEDMEMARSWLNDTPEEGPGDRLEVWCFE</sequence>
<evidence type="ECO:0000256" key="2">
    <source>
        <dbReference type="ARBA" id="ARBA00022803"/>
    </source>
</evidence>
<dbReference type="CDD" id="cd05992">
    <property type="entry name" value="PB1"/>
    <property type="match status" value="1"/>
</dbReference>
<dbReference type="Proteomes" id="UP001479436">
    <property type="component" value="Unassembled WGS sequence"/>
</dbReference>
<protein>
    <recommendedName>
        <fullName evidence="5">PB1 domain-containing protein</fullName>
    </recommendedName>
</protein>
<dbReference type="InterPro" id="IPR053793">
    <property type="entry name" value="PB1-like"/>
</dbReference>
<dbReference type="SMART" id="SM00028">
    <property type="entry name" value="TPR"/>
    <property type="match status" value="3"/>
</dbReference>
<dbReference type="PANTHER" id="PTHR15175">
    <property type="entry name" value="NEUTROPHIL CYTOSOLIC FACTOR 2, NEUTROPHIL NADPH OXIDASE FACTOR 2"/>
    <property type="match status" value="1"/>
</dbReference>
<feature type="region of interest" description="Disordered" evidence="4">
    <location>
        <begin position="353"/>
        <end position="386"/>
    </location>
</feature>
<organism evidence="6 7">
    <name type="scientific">Basidiobolus ranarum</name>
    <dbReference type="NCBI Taxonomy" id="34480"/>
    <lineage>
        <taxon>Eukaryota</taxon>
        <taxon>Fungi</taxon>
        <taxon>Fungi incertae sedis</taxon>
        <taxon>Zoopagomycota</taxon>
        <taxon>Entomophthoromycotina</taxon>
        <taxon>Basidiobolomycetes</taxon>
        <taxon>Basidiobolales</taxon>
        <taxon>Basidiobolaceae</taxon>
        <taxon>Basidiobolus</taxon>
    </lineage>
</organism>
<dbReference type="InterPro" id="IPR011990">
    <property type="entry name" value="TPR-like_helical_dom_sf"/>
</dbReference>
<keyword evidence="2 3" id="KW-0802">TPR repeat</keyword>
<evidence type="ECO:0000313" key="6">
    <source>
        <dbReference type="EMBL" id="KAK9767313.1"/>
    </source>
</evidence>
<dbReference type="SUPFAM" id="SSF48452">
    <property type="entry name" value="TPR-like"/>
    <property type="match status" value="1"/>
</dbReference>
<dbReference type="InterPro" id="IPR051864">
    <property type="entry name" value="NCF2_NOXA1"/>
</dbReference>
<dbReference type="PROSITE" id="PS51745">
    <property type="entry name" value="PB1"/>
    <property type="match status" value="1"/>
</dbReference>
<dbReference type="EMBL" id="JASJQH010000085">
    <property type="protein sequence ID" value="KAK9767313.1"/>
    <property type="molecule type" value="Genomic_DNA"/>
</dbReference>
<dbReference type="InterPro" id="IPR000270">
    <property type="entry name" value="PB1_dom"/>
</dbReference>
<dbReference type="SMART" id="SM00666">
    <property type="entry name" value="PB1"/>
    <property type="match status" value="1"/>
</dbReference>
<feature type="domain" description="PB1" evidence="5">
    <location>
        <begin position="401"/>
        <end position="473"/>
    </location>
</feature>
<evidence type="ECO:0000313" key="7">
    <source>
        <dbReference type="Proteomes" id="UP001479436"/>
    </source>
</evidence>
<name>A0ABR2X0N6_9FUNG</name>
<dbReference type="PANTHER" id="PTHR15175:SF0">
    <property type="entry name" value="SH3 DOMAIN-CONTAINING PROTEIN C23A1.17"/>
    <property type="match status" value="1"/>
</dbReference>
<keyword evidence="1" id="KW-0677">Repeat</keyword>